<dbReference type="Proteomes" id="UP000886124">
    <property type="component" value="Unassembled WGS sequence"/>
</dbReference>
<name>A0A7V5UFR3_CALAY</name>
<dbReference type="AlphaFoldDB" id="A0A7V5UFR3"/>
<dbReference type="InterPro" id="IPR041682">
    <property type="entry name" value="AAA_14"/>
</dbReference>
<dbReference type="InterPro" id="IPR027417">
    <property type="entry name" value="P-loop_NTPase"/>
</dbReference>
<dbReference type="PANTHER" id="PTHR43566:SF2">
    <property type="entry name" value="DUF4143 DOMAIN-CONTAINING PROTEIN"/>
    <property type="match status" value="1"/>
</dbReference>
<dbReference type="Pfam" id="PF13173">
    <property type="entry name" value="AAA_14"/>
    <property type="match status" value="1"/>
</dbReference>
<protein>
    <submittedName>
        <fullName evidence="2">ATPase</fullName>
    </submittedName>
</protein>
<organism evidence="2">
    <name type="scientific">Caldithrix abyssi</name>
    <dbReference type="NCBI Taxonomy" id="187145"/>
    <lineage>
        <taxon>Bacteria</taxon>
        <taxon>Pseudomonadati</taxon>
        <taxon>Calditrichota</taxon>
        <taxon>Calditrichia</taxon>
        <taxon>Calditrichales</taxon>
        <taxon>Calditrichaceae</taxon>
        <taxon>Caldithrix</taxon>
    </lineage>
</organism>
<reference evidence="2" key="1">
    <citation type="journal article" date="2020" name="mSystems">
        <title>Genome- and Community-Level Interaction Insights into Carbon Utilization and Element Cycling Functions of Hydrothermarchaeota in Hydrothermal Sediment.</title>
        <authorList>
            <person name="Zhou Z."/>
            <person name="Liu Y."/>
            <person name="Xu W."/>
            <person name="Pan J."/>
            <person name="Luo Z.H."/>
            <person name="Li M."/>
        </authorList>
    </citation>
    <scope>NUCLEOTIDE SEQUENCE [LARGE SCALE GENOMIC DNA]</scope>
    <source>
        <strain evidence="2">HyVt-527</strain>
    </source>
</reference>
<feature type="domain" description="AAA" evidence="1">
    <location>
        <begin position="18"/>
        <end position="132"/>
    </location>
</feature>
<dbReference type="SUPFAM" id="SSF52540">
    <property type="entry name" value="P-loop containing nucleoside triphosphate hydrolases"/>
    <property type="match status" value="1"/>
</dbReference>
<dbReference type="EMBL" id="DROD01000634">
    <property type="protein sequence ID" value="HHJ53514.1"/>
    <property type="molecule type" value="Genomic_DNA"/>
</dbReference>
<proteinExistence type="predicted"/>
<sequence>MITRPFWLKKIKSAWKSRSIVWLSGVRRVGKTTLTKMLKPDIYLNCDLPSTQRLLEDPEFYLSNLDSNSVIVFDEIHRLGNPSQLLKIAADEFPSLKIIATGSSTLAATKKFRDSLTGRKAMIHLTPVLWTETNEQFKINDLTERLLRG</sequence>
<feature type="non-terminal residue" evidence="2">
    <location>
        <position position="149"/>
    </location>
</feature>
<evidence type="ECO:0000313" key="2">
    <source>
        <dbReference type="EMBL" id="HHJ53514.1"/>
    </source>
</evidence>
<gene>
    <name evidence="2" type="ORF">ENJ89_09995</name>
</gene>
<dbReference type="PANTHER" id="PTHR43566">
    <property type="entry name" value="CONSERVED PROTEIN"/>
    <property type="match status" value="1"/>
</dbReference>
<accession>A0A7V5UFR3</accession>
<evidence type="ECO:0000259" key="1">
    <source>
        <dbReference type="Pfam" id="PF13173"/>
    </source>
</evidence>
<comment type="caution">
    <text evidence="2">The sequence shown here is derived from an EMBL/GenBank/DDBJ whole genome shotgun (WGS) entry which is preliminary data.</text>
</comment>
<dbReference type="Gene3D" id="3.40.50.300">
    <property type="entry name" value="P-loop containing nucleotide triphosphate hydrolases"/>
    <property type="match status" value="1"/>
</dbReference>